<dbReference type="SMR" id="Q1H1J4"/>
<dbReference type="Proteomes" id="UP000002440">
    <property type="component" value="Chromosome"/>
</dbReference>
<dbReference type="GO" id="GO:0016787">
    <property type="term" value="F:hydrolase activity"/>
    <property type="evidence" value="ECO:0007669"/>
    <property type="project" value="UniProtKB-KW"/>
</dbReference>
<organism evidence="6 7">
    <name type="scientific">Methylobacillus flagellatus (strain ATCC 51484 / DSM 6875 / VKM B-1610 / KT)</name>
    <dbReference type="NCBI Taxonomy" id="265072"/>
    <lineage>
        <taxon>Bacteria</taxon>
        <taxon>Pseudomonadati</taxon>
        <taxon>Pseudomonadota</taxon>
        <taxon>Betaproteobacteria</taxon>
        <taxon>Nitrosomonadales</taxon>
        <taxon>Methylophilaceae</taxon>
        <taxon>Methylobacillus</taxon>
    </lineage>
</organism>
<dbReference type="InterPro" id="IPR011330">
    <property type="entry name" value="Glyco_hydro/deAcase_b/a-brl"/>
</dbReference>
<keyword evidence="7" id="KW-1185">Reference proteome</keyword>
<dbReference type="CDD" id="cd10807">
    <property type="entry name" value="YdjC_like_3"/>
    <property type="match status" value="1"/>
</dbReference>
<dbReference type="GO" id="GO:0019213">
    <property type="term" value="F:deacetylase activity"/>
    <property type="evidence" value="ECO:0007669"/>
    <property type="project" value="TreeGrafter"/>
</dbReference>
<evidence type="ECO:0000256" key="5">
    <source>
        <dbReference type="ARBA" id="ARBA00023277"/>
    </source>
</evidence>
<dbReference type="PANTHER" id="PTHR31609">
    <property type="entry name" value="YDJC DEACETYLASE FAMILY MEMBER"/>
    <property type="match status" value="1"/>
</dbReference>
<dbReference type="GO" id="GO:0046872">
    <property type="term" value="F:metal ion binding"/>
    <property type="evidence" value="ECO:0007669"/>
    <property type="project" value="UniProtKB-KW"/>
</dbReference>
<dbReference type="STRING" id="265072.Mfla_1375"/>
<dbReference type="OrthoDB" id="5295855at2"/>
<evidence type="ECO:0000313" key="6">
    <source>
        <dbReference type="EMBL" id="ABE49643.1"/>
    </source>
</evidence>
<reference evidence="6 7" key="1">
    <citation type="submission" date="2006-03" db="EMBL/GenBank/DDBJ databases">
        <title>Complete sequence of Methylobacillus flagellatus KT.</title>
        <authorList>
            <consortium name="US DOE Joint Genome Institute"/>
            <person name="Copeland A."/>
            <person name="Lucas S."/>
            <person name="Lapidus A."/>
            <person name="Barry K."/>
            <person name="Detter J.C."/>
            <person name="Glavina del Rio T."/>
            <person name="Hammon N."/>
            <person name="Israni S."/>
            <person name="Dalin E."/>
            <person name="Tice H."/>
            <person name="Pitluck S."/>
            <person name="Brettin T."/>
            <person name="Bruce D."/>
            <person name="Han C."/>
            <person name="Tapia R."/>
            <person name="Saunders E."/>
            <person name="Gilna P."/>
            <person name="Schmutz J."/>
            <person name="Larimer F."/>
            <person name="Land M."/>
            <person name="Kyrpides N."/>
            <person name="Anderson I."/>
            <person name="Richardson P."/>
        </authorList>
    </citation>
    <scope>NUCLEOTIDE SEQUENCE [LARGE SCALE GENOMIC DNA]</scope>
    <source>
        <strain evidence="7">KT / ATCC 51484 / DSM 6875</strain>
    </source>
</reference>
<evidence type="ECO:0000313" key="7">
    <source>
        <dbReference type="Proteomes" id="UP000002440"/>
    </source>
</evidence>
<gene>
    <name evidence="6" type="ordered locus">Mfla_1375</name>
</gene>
<evidence type="ECO:0000256" key="1">
    <source>
        <dbReference type="ARBA" id="ARBA00001946"/>
    </source>
</evidence>
<dbReference type="DNASU" id="4000798"/>
<sequence>MVTPLIISADDYAQGAAIDQGILDLIRMRRLTATSCLSLSPRWREAATSITSAIREQADIGLHLDFTAYSRPTRYPHPQLVIRSLLRSLDPEQLKTMIRQQLDAFEQEMNSAPDYVDGHQHVHQLPQVRDVLLAELQSRYADKLPWIRISHSAYDGVKGRVILALGSQAMRKQALRRGFAVTDTLLGVYGFDSNAATYQKQLRAWLTIAVTETRVKRLCALMCHPGLPSADDTDPIRRARPVEYEVFSSSVFAEMLQEMNIEPTKASQLLSG</sequence>
<evidence type="ECO:0008006" key="8">
    <source>
        <dbReference type="Google" id="ProtNLM"/>
    </source>
</evidence>
<dbReference type="RefSeq" id="WP_011479597.1">
    <property type="nucleotide sequence ID" value="NC_007947.1"/>
</dbReference>
<dbReference type="PANTHER" id="PTHR31609:SF1">
    <property type="entry name" value="CARBOHYDRATE DEACETYLASE"/>
    <property type="match status" value="1"/>
</dbReference>
<evidence type="ECO:0000256" key="3">
    <source>
        <dbReference type="ARBA" id="ARBA00022801"/>
    </source>
</evidence>
<dbReference type="EMBL" id="CP000284">
    <property type="protein sequence ID" value="ABE49643.1"/>
    <property type="molecule type" value="Genomic_DNA"/>
</dbReference>
<dbReference type="eggNOG" id="COG3394">
    <property type="taxonomic scope" value="Bacteria"/>
</dbReference>
<comment type="cofactor">
    <cofactor evidence="1">
        <name>Mg(2+)</name>
        <dbReference type="ChEBI" id="CHEBI:18420"/>
    </cofactor>
</comment>
<keyword evidence="3" id="KW-0378">Hydrolase</keyword>
<dbReference type="InterPro" id="IPR006879">
    <property type="entry name" value="YdjC-like"/>
</dbReference>
<dbReference type="Gene3D" id="3.20.20.370">
    <property type="entry name" value="Glycoside hydrolase/deacetylase"/>
    <property type="match status" value="1"/>
</dbReference>
<dbReference type="KEGG" id="mfa:Mfla_1375"/>
<keyword evidence="5" id="KW-0119">Carbohydrate metabolism</keyword>
<dbReference type="SUPFAM" id="SSF88713">
    <property type="entry name" value="Glycoside hydrolase/deacetylase"/>
    <property type="match status" value="1"/>
</dbReference>
<dbReference type="HOGENOM" id="CLU_064244_3_0_4"/>
<dbReference type="AlphaFoldDB" id="Q1H1J4"/>
<protein>
    <recommendedName>
        <fullName evidence="8">YdjC-like protein</fullName>
    </recommendedName>
</protein>
<name>Q1H1J4_METFK</name>
<accession>Q1H1J4</accession>
<keyword evidence="2" id="KW-0479">Metal-binding</keyword>
<evidence type="ECO:0000256" key="4">
    <source>
        <dbReference type="ARBA" id="ARBA00022842"/>
    </source>
</evidence>
<dbReference type="Pfam" id="PF04794">
    <property type="entry name" value="YdjC"/>
    <property type="match status" value="1"/>
</dbReference>
<dbReference type="GO" id="GO:0005975">
    <property type="term" value="P:carbohydrate metabolic process"/>
    <property type="evidence" value="ECO:0007669"/>
    <property type="project" value="InterPro"/>
</dbReference>
<keyword evidence="4" id="KW-0460">Magnesium</keyword>
<proteinExistence type="predicted"/>
<evidence type="ECO:0000256" key="2">
    <source>
        <dbReference type="ARBA" id="ARBA00022723"/>
    </source>
</evidence>